<accession>A0A2S4M9K2</accession>
<dbReference type="OrthoDB" id="6183775at2"/>
<keyword evidence="1" id="KW-0472">Membrane</keyword>
<dbReference type="AlphaFoldDB" id="A0A2S4M9K2"/>
<keyword evidence="1" id="KW-0812">Transmembrane</keyword>
<dbReference type="Proteomes" id="UP000236919">
    <property type="component" value="Unassembled WGS sequence"/>
</dbReference>
<feature type="domain" description="DUF1468" evidence="2">
    <location>
        <begin position="28"/>
        <end position="160"/>
    </location>
</feature>
<dbReference type="InterPro" id="IPR009936">
    <property type="entry name" value="DUF1468"/>
</dbReference>
<dbReference type="RefSeq" id="WP_103718807.1">
    <property type="nucleotide sequence ID" value="NZ_PQFZ01000007.1"/>
</dbReference>
<feature type="transmembrane region" description="Helical" evidence="1">
    <location>
        <begin position="133"/>
        <end position="151"/>
    </location>
</feature>
<protein>
    <submittedName>
        <fullName evidence="3">Tripartite tricarboxylate transporter TctB family protein</fullName>
    </submittedName>
</protein>
<sequence>MSGASDSQVSHSQIPRGLSRRPVEITTALLLIALGLLVLYDSYGRGAGWDNGPQNGFFPARVGWIFLAASLFILVQSFRTENRVFVTYEQLGQVARVFAPLVLFVALVQPLGLYVAAGIFIIVFMSIVATSRWWAIGLTAVLVPLACFWVFELQFRVPLPKGPLEALLGY</sequence>
<evidence type="ECO:0000256" key="1">
    <source>
        <dbReference type="SAM" id="Phobius"/>
    </source>
</evidence>
<evidence type="ECO:0000313" key="3">
    <source>
        <dbReference type="EMBL" id="POR51420.1"/>
    </source>
</evidence>
<comment type="caution">
    <text evidence="3">The sequence shown here is derived from an EMBL/GenBank/DDBJ whole genome shotgun (WGS) entry which is preliminary data.</text>
</comment>
<feature type="transmembrane region" description="Helical" evidence="1">
    <location>
        <begin position="98"/>
        <end position="127"/>
    </location>
</feature>
<keyword evidence="4" id="KW-1185">Reference proteome</keyword>
<dbReference type="EMBL" id="PQFZ01000007">
    <property type="protein sequence ID" value="POR51420.1"/>
    <property type="molecule type" value="Genomic_DNA"/>
</dbReference>
<evidence type="ECO:0000313" key="4">
    <source>
        <dbReference type="Proteomes" id="UP000236919"/>
    </source>
</evidence>
<feature type="transmembrane region" description="Helical" evidence="1">
    <location>
        <begin position="60"/>
        <end position="78"/>
    </location>
</feature>
<gene>
    <name evidence="3" type="ORF">CYD53_107203</name>
</gene>
<feature type="transmembrane region" description="Helical" evidence="1">
    <location>
        <begin position="21"/>
        <end position="40"/>
    </location>
</feature>
<evidence type="ECO:0000259" key="2">
    <source>
        <dbReference type="Pfam" id="PF07331"/>
    </source>
</evidence>
<dbReference type="Pfam" id="PF07331">
    <property type="entry name" value="TctB"/>
    <property type="match status" value="1"/>
</dbReference>
<reference evidence="3 4" key="1">
    <citation type="submission" date="2018-01" db="EMBL/GenBank/DDBJ databases">
        <title>Genomic Encyclopedia of Type Strains, Phase III (KMG-III): the genomes of soil and plant-associated and newly described type strains.</title>
        <authorList>
            <person name="Whitman W."/>
        </authorList>
    </citation>
    <scope>NUCLEOTIDE SEQUENCE [LARGE SCALE GENOMIC DNA]</scope>
    <source>
        <strain evidence="3 4">1131</strain>
    </source>
</reference>
<proteinExistence type="predicted"/>
<keyword evidence="1" id="KW-1133">Transmembrane helix</keyword>
<name>A0A2S4M9K2_9HYPH</name>
<organism evidence="3 4">
    <name type="scientific">Bosea psychrotolerans</name>
    <dbReference type="NCBI Taxonomy" id="1871628"/>
    <lineage>
        <taxon>Bacteria</taxon>
        <taxon>Pseudomonadati</taxon>
        <taxon>Pseudomonadota</taxon>
        <taxon>Alphaproteobacteria</taxon>
        <taxon>Hyphomicrobiales</taxon>
        <taxon>Boseaceae</taxon>
        <taxon>Bosea</taxon>
    </lineage>
</organism>